<keyword evidence="3" id="KW-1133">Transmembrane helix</keyword>
<organism evidence="4 5">
    <name type="scientific">Phyllobacterium salinisoli</name>
    <dbReference type="NCBI Taxonomy" id="1899321"/>
    <lineage>
        <taxon>Bacteria</taxon>
        <taxon>Pseudomonadati</taxon>
        <taxon>Pseudomonadota</taxon>
        <taxon>Alphaproteobacteria</taxon>
        <taxon>Hyphomicrobiales</taxon>
        <taxon>Phyllobacteriaceae</taxon>
        <taxon>Phyllobacterium</taxon>
    </lineage>
</organism>
<proteinExistence type="predicted"/>
<dbReference type="Proteomes" id="UP000253420">
    <property type="component" value="Unassembled WGS sequence"/>
</dbReference>
<dbReference type="AlphaFoldDB" id="A0A368K673"/>
<gene>
    <name evidence="4" type="ORF">DUT91_11965</name>
</gene>
<feature type="coiled-coil region" evidence="1">
    <location>
        <begin position="39"/>
        <end position="73"/>
    </location>
</feature>
<protein>
    <submittedName>
        <fullName evidence="4">Uncharacterized protein</fullName>
    </submittedName>
</protein>
<feature type="compositionally biased region" description="Low complexity" evidence="2">
    <location>
        <begin position="114"/>
        <end position="126"/>
    </location>
</feature>
<keyword evidence="5" id="KW-1185">Reference proteome</keyword>
<evidence type="ECO:0000256" key="3">
    <source>
        <dbReference type="SAM" id="Phobius"/>
    </source>
</evidence>
<feature type="transmembrane region" description="Helical" evidence="3">
    <location>
        <begin position="6"/>
        <end position="25"/>
    </location>
</feature>
<keyword evidence="1" id="KW-0175">Coiled coil</keyword>
<reference evidence="4 5" key="1">
    <citation type="submission" date="2018-07" db="EMBL/GenBank/DDBJ databases">
        <title>The draft genome of Phyllobacterium salinisoli.</title>
        <authorList>
            <person name="Liu L."/>
            <person name="Li L."/>
            <person name="Zhang X."/>
            <person name="Liang L."/>
        </authorList>
    </citation>
    <scope>NUCLEOTIDE SEQUENCE [LARGE SCALE GENOMIC DNA]</scope>
    <source>
        <strain evidence="4 5">LLAN61</strain>
    </source>
</reference>
<dbReference type="OrthoDB" id="7925660at2"/>
<evidence type="ECO:0000256" key="2">
    <source>
        <dbReference type="SAM" id="MobiDB-lite"/>
    </source>
</evidence>
<keyword evidence="3" id="KW-0472">Membrane</keyword>
<dbReference type="EMBL" id="QOZG01000004">
    <property type="protein sequence ID" value="RCS23963.1"/>
    <property type="molecule type" value="Genomic_DNA"/>
</dbReference>
<comment type="caution">
    <text evidence="4">The sequence shown here is derived from an EMBL/GenBank/DDBJ whole genome shotgun (WGS) entry which is preliminary data.</text>
</comment>
<evidence type="ECO:0000313" key="4">
    <source>
        <dbReference type="EMBL" id="RCS23963.1"/>
    </source>
</evidence>
<feature type="region of interest" description="Disordered" evidence="2">
    <location>
        <begin position="109"/>
        <end position="138"/>
    </location>
</feature>
<evidence type="ECO:0000313" key="5">
    <source>
        <dbReference type="Proteomes" id="UP000253420"/>
    </source>
</evidence>
<dbReference type="NCBIfam" id="NF046118">
    <property type="entry name" value="T4SS_BAB2_0123"/>
    <property type="match status" value="1"/>
</dbReference>
<accession>A0A368K673</accession>
<evidence type="ECO:0000256" key="1">
    <source>
        <dbReference type="SAM" id="Coils"/>
    </source>
</evidence>
<dbReference type="RefSeq" id="WP_114440601.1">
    <property type="nucleotide sequence ID" value="NZ_QOZG01000004.1"/>
</dbReference>
<sequence>MNLLLVNAISAVFSLVSIGIVVVALRKATEMIRLGRSMAEQIAASSDNLERALAALKAEHDDFRDESRKLDARLEESARAQRDIARSVDLMQRIRIELQGDVRAMRTSISSRNTAATAAPAPARAPEQTPSQAKPSKLPVFVRRTVASASVADNFATYS</sequence>
<name>A0A368K673_9HYPH</name>
<keyword evidence="3" id="KW-0812">Transmembrane</keyword>